<dbReference type="KEGG" id="ahu:A6A40_11685"/>
<name>A0A160JJ22_9PROT</name>
<keyword evidence="4" id="KW-1185">Reference proteome</keyword>
<dbReference type="Gene3D" id="3.30.420.10">
    <property type="entry name" value="Ribonuclease H-like superfamily/Ribonuclease H"/>
    <property type="match status" value="1"/>
</dbReference>
<dbReference type="Pfam" id="PF13358">
    <property type="entry name" value="DDE_3"/>
    <property type="match status" value="1"/>
</dbReference>
<dbReference type="AlphaFoldDB" id="A0A160JJ22"/>
<dbReference type="STRING" id="1226968.A6A40_11685"/>
<dbReference type="Proteomes" id="UP000077405">
    <property type="component" value="Chromosome"/>
</dbReference>
<feature type="domain" description="Tc1-like transposase DDE" evidence="2">
    <location>
        <begin position="66"/>
        <end position="205"/>
    </location>
</feature>
<dbReference type="InterPro" id="IPR038717">
    <property type="entry name" value="Tc1-like_DDE_dom"/>
</dbReference>
<dbReference type="OrthoDB" id="2375382at2"/>
<dbReference type="InterPro" id="IPR047655">
    <property type="entry name" value="Transpos_IS630-like"/>
</dbReference>
<evidence type="ECO:0000256" key="1">
    <source>
        <dbReference type="SAM" id="MobiDB-lite"/>
    </source>
</evidence>
<protein>
    <submittedName>
        <fullName evidence="3">IS630 family transposase</fullName>
    </submittedName>
</protein>
<feature type="region of interest" description="Disordered" evidence="1">
    <location>
        <begin position="1"/>
        <end position="45"/>
    </location>
</feature>
<dbReference type="GO" id="GO:0003676">
    <property type="term" value="F:nucleic acid binding"/>
    <property type="evidence" value="ECO:0007669"/>
    <property type="project" value="InterPro"/>
</dbReference>
<reference evidence="3 4" key="1">
    <citation type="journal article" date="2013" name="Int. J. Syst. Evol. Microbiol.">
        <title>Azospirillum humicireducens sp. nov., a nitrogen-fixing bacterium isolated from a microbial fuel cell.</title>
        <authorList>
            <person name="Zhou S."/>
            <person name="Han L."/>
            <person name="Wang Y."/>
            <person name="Yang G."/>
            <person name="Zhuang L."/>
            <person name="Hu P."/>
        </authorList>
    </citation>
    <scope>NUCLEOTIDE SEQUENCE [LARGE SCALE GENOMIC DNA]</scope>
    <source>
        <strain evidence="3 4">SgZ-5</strain>
    </source>
</reference>
<proteinExistence type="predicted"/>
<evidence type="ECO:0000313" key="4">
    <source>
        <dbReference type="Proteomes" id="UP000077405"/>
    </source>
</evidence>
<dbReference type="InterPro" id="IPR036397">
    <property type="entry name" value="RNaseH_sf"/>
</dbReference>
<accession>A0A160JJ22</accession>
<evidence type="ECO:0000259" key="2">
    <source>
        <dbReference type="Pfam" id="PF13358"/>
    </source>
</evidence>
<organism evidence="3 4">
    <name type="scientific">Azospirillum humicireducens</name>
    <dbReference type="NCBI Taxonomy" id="1226968"/>
    <lineage>
        <taxon>Bacteria</taxon>
        <taxon>Pseudomonadati</taxon>
        <taxon>Pseudomonadota</taxon>
        <taxon>Alphaproteobacteria</taxon>
        <taxon>Rhodospirillales</taxon>
        <taxon>Azospirillaceae</taxon>
        <taxon>Azospirillum</taxon>
    </lineage>
</organism>
<dbReference type="EMBL" id="CP015285">
    <property type="protein sequence ID" value="ANC93195.2"/>
    <property type="molecule type" value="Genomic_DNA"/>
</dbReference>
<sequence length="237" mass="26353">MDRRQVRQNLSSAQCRPDVAAAGPLAPEGPARSPENREQSAGALQKRGLRRALTAAAEAHPGKRLRVFFQDEARFGQKGRLCHRWWLKGQRPPGLCDQRFDWTYLYAAVEPKTGEGFALVLPTVSTVAMNRFLADFAATLAPDDHAVMILDGAGWHASKSLVVPANLILVPLPPYSPECNPVERIWLFLREKLMSLRVFPDQDAIIDACCDAWNALVAETGRIKSLCFPPWLQKVIS</sequence>
<gene>
    <name evidence="3" type="ORF">A6A40_11685</name>
</gene>
<feature type="compositionally biased region" description="Low complexity" evidence="1">
    <location>
        <begin position="20"/>
        <end position="31"/>
    </location>
</feature>
<evidence type="ECO:0000313" key="3">
    <source>
        <dbReference type="EMBL" id="ANC93195.2"/>
    </source>
</evidence>
<dbReference type="NCBIfam" id="NF033545">
    <property type="entry name" value="transpos_IS630"/>
    <property type="match status" value="1"/>
</dbReference>